<keyword evidence="1" id="KW-1133">Transmembrane helix</keyword>
<feature type="transmembrane region" description="Helical" evidence="1">
    <location>
        <begin position="59"/>
        <end position="81"/>
    </location>
</feature>
<proteinExistence type="predicted"/>
<dbReference type="EMBL" id="JAHESD010000029">
    <property type="protein sequence ID" value="MBT1704304.1"/>
    <property type="molecule type" value="Genomic_DNA"/>
</dbReference>
<evidence type="ECO:0000256" key="1">
    <source>
        <dbReference type="SAM" id="Phobius"/>
    </source>
</evidence>
<protein>
    <recommendedName>
        <fullName evidence="4">DUF1440 domain-containing protein</fullName>
    </recommendedName>
</protein>
<dbReference type="Proteomes" id="UP000772618">
    <property type="component" value="Unassembled WGS sequence"/>
</dbReference>
<name>A0ABS5VS96_9BACT</name>
<keyword evidence="3" id="KW-1185">Reference proteome</keyword>
<dbReference type="RefSeq" id="WP_254154263.1">
    <property type="nucleotide sequence ID" value="NZ_JAHESD010000029.1"/>
</dbReference>
<feature type="transmembrane region" description="Helical" evidence="1">
    <location>
        <begin position="126"/>
        <end position="146"/>
    </location>
</feature>
<organism evidence="2 3">
    <name type="scientific">Chryseosolibacter indicus</name>
    <dbReference type="NCBI Taxonomy" id="2782351"/>
    <lineage>
        <taxon>Bacteria</taxon>
        <taxon>Pseudomonadati</taxon>
        <taxon>Bacteroidota</taxon>
        <taxon>Cytophagia</taxon>
        <taxon>Cytophagales</taxon>
        <taxon>Chryseotaleaceae</taxon>
        <taxon>Chryseosolibacter</taxon>
    </lineage>
</organism>
<feature type="transmembrane region" description="Helical" evidence="1">
    <location>
        <begin position="93"/>
        <end position="114"/>
    </location>
</feature>
<evidence type="ECO:0000313" key="3">
    <source>
        <dbReference type="Proteomes" id="UP000772618"/>
    </source>
</evidence>
<reference evidence="2 3" key="1">
    <citation type="submission" date="2021-05" db="EMBL/GenBank/DDBJ databases">
        <title>A Polyphasic approach of four new species of the genus Ohtaekwangia: Ohtaekwangia histidinii sp. nov., Ohtaekwangia cretensis sp. nov., Ohtaekwangia indiensis sp. nov., Ohtaekwangia reichenbachii sp. nov. from diverse environment.</title>
        <authorList>
            <person name="Octaviana S."/>
        </authorList>
    </citation>
    <scope>NUCLEOTIDE SEQUENCE [LARGE SCALE GENOMIC DNA]</scope>
    <source>
        <strain evidence="2 3">PWU20</strain>
    </source>
</reference>
<keyword evidence="1" id="KW-0812">Transmembrane</keyword>
<comment type="caution">
    <text evidence="2">The sequence shown here is derived from an EMBL/GenBank/DDBJ whole genome shotgun (WGS) entry which is preliminary data.</text>
</comment>
<gene>
    <name evidence="2" type="ORF">KK060_13500</name>
</gene>
<evidence type="ECO:0008006" key="4">
    <source>
        <dbReference type="Google" id="ProtNLM"/>
    </source>
</evidence>
<accession>A0ABS5VS96</accession>
<evidence type="ECO:0000313" key="2">
    <source>
        <dbReference type="EMBL" id="MBT1704304.1"/>
    </source>
</evidence>
<keyword evidence="1" id="KW-0472">Membrane</keyword>
<sequence>MPSHSFSRTILLTGLLAGTCDILGAIAITYTKLSPLVLLQYVASGVIGNSAFTGGTSTALLGLGVHYCIAFTVSIIVFLTYPFAIKLLKNKYLAALAYGIVVWCVMNLIAVPLSQAKQGPFRWDNALLNMLVLVICIGLPTSLMAYQYYRRSKAII</sequence>